<name>A0A8S5T9Q3_9CAUD</name>
<evidence type="ECO:0000313" key="1">
    <source>
        <dbReference type="EMBL" id="DAF59695.1"/>
    </source>
</evidence>
<dbReference type="EMBL" id="BK032775">
    <property type="protein sequence ID" value="DAF59695.1"/>
    <property type="molecule type" value="Genomic_DNA"/>
</dbReference>
<proteinExistence type="predicted"/>
<sequence length="45" mass="4656">MYQNVSDEAISASDSAGFIIAQMVAFGIEADNASHIIDAVDLLAA</sequence>
<protein>
    <submittedName>
        <fullName evidence="1">Uncharacterized protein</fullName>
    </submittedName>
</protein>
<organism evidence="1">
    <name type="scientific">Siphoviridae sp. ct0Wl9</name>
    <dbReference type="NCBI Taxonomy" id="2827763"/>
    <lineage>
        <taxon>Viruses</taxon>
        <taxon>Duplodnaviria</taxon>
        <taxon>Heunggongvirae</taxon>
        <taxon>Uroviricota</taxon>
        <taxon>Caudoviricetes</taxon>
    </lineage>
</organism>
<accession>A0A8S5T9Q3</accession>
<reference evidence="1" key="1">
    <citation type="journal article" date="2021" name="Proc. Natl. Acad. Sci. U.S.A.">
        <title>A Catalog of Tens of Thousands of Viruses from Human Metagenomes Reveals Hidden Associations with Chronic Diseases.</title>
        <authorList>
            <person name="Tisza M.J."/>
            <person name="Buck C.B."/>
        </authorList>
    </citation>
    <scope>NUCLEOTIDE SEQUENCE</scope>
    <source>
        <strain evidence="1">Ct0Wl9</strain>
    </source>
</reference>